<dbReference type="PROSITE" id="PS50181">
    <property type="entry name" value="FBOX"/>
    <property type="match status" value="1"/>
</dbReference>
<feature type="region of interest" description="Disordered" evidence="1">
    <location>
        <begin position="277"/>
        <end position="331"/>
    </location>
</feature>
<dbReference type="Gene3D" id="1.20.1280.50">
    <property type="match status" value="1"/>
</dbReference>
<feature type="compositionally biased region" description="Acidic residues" evidence="1">
    <location>
        <begin position="755"/>
        <end position="772"/>
    </location>
</feature>
<dbReference type="OrthoDB" id="722566at2759"/>
<dbReference type="SMART" id="SM00256">
    <property type="entry name" value="FBOX"/>
    <property type="match status" value="1"/>
</dbReference>
<protein>
    <recommendedName>
        <fullName evidence="2">F-box domain-containing protein</fullName>
    </recommendedName>
</protein>
<dbReference type="GO" id="GO:0016567">
    <property type="term" value="P:protein ubiquitination"/>
    <property type="evidence" value="ECO:0007669"/>
    <property type="project" value="UniProtKB-UniPathway"/>
</dbReference>
<dbReference type="Pfam" id="PF12937">
    <property type="entry name" value="F-box-like"/>
    <property type="match status" value="1"/>
</dbReference>
<feature type="domain" description="F-box" evidence="2">
    <location>
        <begin position="12"/>
        <end position="59"/>
    </location>
</feature>
<evidence type="ECO:0000313" key="4">
    <source>
        <dbReference type="Proteomes" id="UP000245771"/>
    </source>
</evidence>
<feature type="compositionally biased region" description="Basic and acidic residues" evidence="1">
    <location>
        <begin position="289"/>
        <end position="303"/>
    </location>
</feature>
<evidence type="ECO:0000256" key="1">
    <source>
        <dbReference type="SAM" id="MobiDB-lite"/>
    </source>
</evidence>
<sequence>MEESQESRKSCKPSLDSLPHETIHAIIKHLDRPSDIHRLSLVSKTLRFVATEDIVWRPIVRECLGQSPPIRSSNLKALNDPPAPWHAPFGMISTGRSHASRERWNPPSMYASKEDGIEDSTDQIDLSTFEGVQSYHQLYWLFVRPFAHLLGWWLGDVPSYGMAIRIIFNPAYELEQDDGVMKTPAFVCQKLHFVNRFYGTYTPASRDQWRNATGLHAFNSNNEGTSIETDFLSVDISLPGVKTEDLWAATWHDTRLSNMADLQKGKNVARIRWKGAEHSHHAQPFGTVEHSDENEYRARERHISPSRNGVRNRSTSGSQDALEGRSRRRSSRLSRFDPDYLEIDGSRRLRPGDNWSQFVAASALDAIEAGQFNHIPVQQRTIRQRCGDRLHTVYLTSGAVCTAAASSANTTSANDLLSINVGPQQLYYGSDVSKNRGFGVKLSNFLPLPPIEFPSPALLPLLRDLYSSDDLHKAERQVDVPANSSTAFEDFLSFGTAFDLPMMQMEPCPPYRPWPHLSQPLPNGLRFVPVKSPPIQTRIPLSRHVGLNNEGDTIYEHPQSVPAHLDPASEKFDWDSINGLYSMTYGPWGQELIYIRSRILTVHDFAPDDLYLSDHLSYSDEALIVRPTGPHGTGHEKKDQPDDSNEFGHTHTSQVPSKKRAREILSEGLHWQPEPFVDTSDLELPPSQTAFIRPGCRVIEGMKCTGDANVPRGSITFRAFSRGPNEDECVAYFPPEATQARHTPWDGRQTRQDEFDTDEEDEDGGNEDDEEAQANQLPPTLDAFFRLHGPRRRRTIFSVRQQATARREGQQGQDPFNTALPQGPGRILDCATGRLAMEGFVNAGCWRRCSIKINSPDELCVHWHALHKVALAKRLTNV</sequence>
<accession>A0A316V8Z3</accession>
<proteinExistence type="predicted"/>
<dbReference type="GeneID" id="37024467"/>
<dbReference type="UniPathway" id="UPA00143"/>
<organism evidence="3 4">
    <name type="scientific">Meira miltonrushii</name>
    <dbReference type="NCBI Taxonomy" id="1280837"/>
    <lineage>
        <taxon>Eukaryota</taxon>
        <taxon>Fungi</taxon>
        <taxon>Dikarya</taxon>
        <taxon>Basidiomycota</taxon>
        <taxon>Ustilaginomycotina</taxon>
        <taxon>Exobasidiomycetes</taxon>
        <taxon>Exobasidiales</taxon>
        <taxon>Brachybasidiaceae</taxon>
        <taxon>Meira</taxon>
    </lineage>
</organism>
<dbReference type="InParanoid" id="A0A316V8Z3"/>
<feature type="compositionally biased region" description="Basic and acidic residues" evidence="1">
    <location>
        <begin position="743"/>
        <end position="754"/>
    </location>
</feature>
<dbReference type="EMBL" id="KZ819604">
    <property type="protein sequence ID" value="PWN33996.1"/>
    <property type="molecule type" value="Genomic_DNA"/>
</dbReference>
<gene>
    <name evidence="3" type="ORF">FA14DRAFT_67583</name>
</gene>
<dbReference type="InterPro" id="IPR001810">
    <property type="entry name" value="F-box_dom"/>
</dbReference>
<evidence type="ECO:0000313" key="3">
    <source>
        <dbReference type="EMBL" id="PWN33996.1"/>
    </source>
</evidence>
<feature type="region of interest" description="Disordered" evidence="1">
    <location>
        <begin position="625"/>
        <end position="659"/>
    </location>
</feature>
<dbReference type="InterPro" id="IPR036047">
    <property type="entry name" value="F-box-like_dom_sf"/>
</dbReference>
<dbReference type="SUPFAM" id="SSF81383">
    <property type="entry name" value="F-box domain"/>
    <property type="match status" value="1"/>
</dbReference>
<feature type="region of interest" description="Disordered" evidence="1">
    <location>
        <begin position="737"/>
        <end position="778"/>
    </location>
</feature>
<reference evidence="3 4" key="1">
    <citation type="journal article" date="2018" name="Mol. Biol. Evol.">
        <title>Broad Genomic Sampling Reveals a Smut Pathogenic Ancestry of the Fungal Clade Ustilaginomycotina.</title>
        <authorList>
            <person name="Kijpornyongpan T."/>
            <person name="Mondo S.J."/>
            <person name="Barry K."/>
            <person name="Sandor L."/>
            <person name="Lee J."/>
            <person name="Lipzen A."/>
            <person name="Pangilinan J."/>
            <person name="LaButti K."/>
            <person name="Hainaut M."/>
            <person name="Henrissat B."/>
            <person name="Grigoriev I.V."/>
            <person name="Spatafora J.W."/>
            <person name="Aime M.C."/>
        </authorList>
    </citation>
    <scope>NUCLEOTIDE SEQUENCE [LARGE SCALE GENOMIC DNA]</scope>
    <source>
        <strain evidence="3 4">MCA 3882</strain>
    </source>
</reference>
<dbReference type="AlphaFoldDB" id="A0A316V8Z3"/>
<dbReference type="Proteomes" id="UP000245771">
    <property type="component" value="Unassembled WGS sequence"/>
</dbReference>
<keyword evidence="4" id="KW-1185">Reference proteome</keyword>
<name>A0A316V8Z3_9BASI</name>
<feature type="compositionally biased region" description="Polar residues" evidence="1">
    <location>
        <begin position="305"/>
        <end position="319"/>
    </location>
</feature>
<dbReference type="STRING" id="1280837.A0A316V8Z3"/>
<dbReference type="RefSeq" id="XP_025354298.1">
    <property type="nucleotide sequence ID" value="XM_025502686.1"/>
</dbReference>
<evidence type="ECO:0000259" key="2">
    <source>
        <dbReference type="PROSITE" id="PS50181"/>
    </source>
</evidence>
<feature type="compositionally biased region" description="Basic and acidic residues" evidence="1">
    <location>
        <begin position="633"/>
        <end position="649"/>
    </location>
</feature>